<gene>
    <name evidence="2" type="ORF">CDL12_03461</name>
</gene>
<evidence type="ECO:0000313" key="3">
    <source>
        <dbReference type="Proteomes" id="UP000231279"/>
    </source>
</evidence>
<proteinExistence type="predicted"/>
<evidence type="ECO:0000256" key="1">
    <source>
        <dbReference type="SAM" id="MobiDB-lite"/>
    </source>
</evidence>
<feature type="region of interest" description="Disordered" evidence="1">
    <location>
        <begin position="104"/>
        <end position="132"/>
    </location>
</feature>
<comment type="caution">
    <text evidence="2">The sequence shown here is derived from an EMBL/GenBank/DDBJ whole genome shotgun (WGS) entry which is preliminary data.</text>
</comment>
<dbReference type="Proteomes" id="UP000231279">
    <property type="component" value="Unassembled WGS sequence"/>
</dbReference>
<evidence type="ECO:0000313" key="2">
    <source>
        <dbReference type="EMBL" id="PIN23814.1"/>
    </source>
</evidence>
<dbReference type="EMBL" id="NKXS01000500">
    <property type="protein sequence ID" value="PIN23814.1"/>
    <property type="molecule type" value="Genomic_DNA"/>
</dbReference>
<dbReference type="PANTHER" id="PTHR34196">
    <property type="entry name" value="OS02G0697700 PROTEIN"/>
    <property type="match status" value="1"/>
</dbReference>
<organism evidence="2 3">
    <name type="scientific">Handroanthus impetiginosus</name>
    <dbReference type="NCBI Taxonomy" id="429701"/>
    <lineage>
        <taxon>Eukaryota</taxon>
        <taxon>Viridiplantae</taxon>
        <taxon>Streptophyta</taxon>
        <taxon>Embryophyta</taxon>
        <taxon>Tracheophyta</taxon>
        <taxon>Spermatophyta</taxon>
        <taxon>Magnoliopsida</taxon>
        <taxon>eudicotyledons</taxon>
        <taxon>Gunneridae</taxon>
        <taxon>Pentapetalae</taxon>
        <taxon>asterids</taxon>
        <taxon>lamiids</taxon>
        <taxon>Lamiales</taxon>
        <taxon>Bignoniaceae</taxon>
        <taxon>Crescentiina</taxon>
        <taxon>Tabebuia alliance</taxon>
        <taxon>Handroanthus</taxon>
    </lineage>
</organism>
<dbReference type="OrthoDB" id="1909326at2759"/>
<dbReference type="PANTHER" id="PTHR34196:SF2">
    <property type="entry name" value="OS02G0697700 PROTEIN"/>
    <property type="match status" value="1"/>
</dbReference>
<name>A0A2G9I232_9LAMI</name>
<protein>
    <submittedName>
        <fullName evidence="2">Uncharacterized protein</fullName>
    </submittedName>
</protein>
<sequence>MLCLAYSVGFLNLFSTGLRAYGIFLLVQDEREVLPPSSEAIASASVPSAASAAPHGIEIAVEFKPVERPIEPLDNDQPIQCPLPEPSILNDGRIWKERVSSTVQRRTDMPVMQEQSTIEPETTVGRRPRPPSNRVILPSISAPEHNILKLLDECNASGV</sequence>
<reference evidence="3" key="1">
    <citation type="journal article" date="2018" name="Gigascience">
        <title>Genome assembly of the Pink Ipe (Handroanthus impetiginosus, Bignoniaceae), a highly valued, ecologically keystone Neotropical timber forest tree.</title>
        <authorList>
            <person name="Silva-Junior O.B."/>
            <person name="Grattapaglia D."/>
            <person name="Novaes E."/>
            <person name="Collevatti R.G."/>
        </authorList>
    </citation>
    <scope>NUCLEOTIDE SEQUENCE [LARGE SCALE GENOMIC DNA]</scope>
    <source>
        <strain evidence="3">cv. UFG-1</strain>
    </source>
</reference>
<dbReference type="AlphaFoldDB" id="A0A2G9I232"/>
<dbReference type="STRING" id="429701.A0A2G9I232"/>
<keyword evidence="3" id="KW-1185">Reference proteome</keyword>
<accession>A0A2G9I232</accession>